<dbReference type="PANTHER" id="PTHR42877:SF4">
    <property type="entry name" value="FAD_NAD(P)-BINDING DOMAIN-CONTAINING PROTEIN-RELATED"/>
    <property type="match status" value="1"/>
</dbReference>
<keyword evidence="3" id="KW-0503">Monooxygenase</keyword>
<dbReference type="PANTHER" id="PTHR42877">
    <property type="entry name" value="L-ORNITHINE N(5)-MONOOXYGENASE-RELATED"/>
    <property type="match status" value="1"/>
</dbReference>
<feature type="domain" description="FAD/NAD(P)-binding" evidence="2">
    <location>
        <begin position="155"/>
        <end position="362"/>
    </location>
</feature>
<dbReference type="GO" id="GO:0004497">
    <property type="term" value="F:monooxygenase activity"/>
    <property type="evidence" value="ECO:0007669"/>
    <property type="project" value="UniProtKB-KW"/>
</dbReference>
<evidence type="ECO:0000313" key="4">
    <source>
        <dbReference type="Proteomes" id="UP000239290"/>
    </source>
</evidence>
<sequence>MQTASPAPSTAVTESSQFNPDRLSEAEVRTAVSIANVPALLMVVYQMTGDEKWLEEPYRPTRGKGLGDHDSGGLSDGIQDEIRQAAVQAILDFQSGVEPVIVTPTAEQTVRMISVCMGEPVADQYGPMLSLELARRAAPNAPELALEPVTPPVGFNVIVIGTGVAGIAAAQQLEDMGIDYVILEKQPEAGGNWWQNTYPGAGVDTPSHLYSFSFAKNDWNTHFELRNELQEYFGRVLKDVGGNERVRYSTEVLAATYDETSRAWSVDVRNPDGSIETLRSNVVISAVGVLNRPVTPNLPGMDTFRGTSFHSADWPEGLDLDGKRVAIVGTGASSMQITPAIADRVEHLTVFQRSPQWVAPFEKFRMPIPMELRRLLQSCPLYHSWYWIRLFWQFGDKVIESLRVDPEWEHPERSVNARNDAHREYFTRYITAQVGDRTDLLDKVMPDYPPFGKRILLDNGWYEALRRDNVDLINESVAAVTETGLVSASGAAIDADVIVWATGFEAARFVSSLDVRGVDGLSLREAWNDDDPRAYLGVSVPQFPNFFMLGGPNSFPGSGSFMFFMEVQMRYIRGLLTEMFQQNIAAIDARTDANDKYNELVDTTHARTVWTHRGMSTYYRNSRGRVVFVMPFLNVEYWEMTRRPDLENYTIR</sequence>
<protein>
    <submittedName>
        <fullName evidence="3">Monooxygenase</fullName>
    </submittedName>
</protein>
<name>A0A2S8J4X0_RHOOP</name>
<dbReference type="Gene3D" id="3.50.50.60">
    <property type="entry name" value="FAD/NAD(P)-binding domain"/>
    <property type="match status" value="2"/>
</dbReference>
<keyword evidence="3" id="KW-0560">Oxidoreductase</keyword>
<evidence type="ECO:0000313" key="3">
    <source>
        <dbReference type="EMBL" id="PQP22094.1"/>
    </source>
</evidence>
<dbReference type="InterPro" id="IPR051209">
    <property type="entry name" value="FAD-bind_Monooxygenase_sf"/>
</dbReference>
<dbReference type="Pfam" id="PF07992">
    <property type="entry name" value="Pyr_redox_2"/>
    <property type="match status" value="1"/>
</dbReference>
<feature type="region of interest" description="Disordered" evidence="1">
    <location>
        <begin position="1"/>
        <end position="21"/>
    </location>
</feature>
<dbReference type="EMBL" id="PUIO01000032">
    <property type="protein sequence ID" value="PQP22094.1"/>
    <property type="molecule type" value="Genomic_DNA"/>
</dbReference>
<dbReference type="InterPro" id="IPR023753">
    <property type="entry name" value="FAD/NAD-binding_dom"/>
</dbReference>
<reference evidence="4" key="1">
    <citation type="submission" date="2018-02" db="EMBL/GenBank/DDBJ databases">
        <title>Draft genome sequencing of Rhodococcus opacus KU647198.</title>
        <authorList>
            <person name="Zheng B.-X."/>
        </authorList>
    </citation>
    <scope>NUCLEOTIDE SEQUENCE [LARGE SCALE GENOMIC DNA]</scope>
    <source>
        <strain evidence="4">04-OD7</strain>
    </source>
</reference>
<accession>A0A2S8J4X0</accession>
<dbReference type="AlphaFoldDB" id="A0A2S8J4X0"/>
<gene>
    <name evidence="3" type="ORF">C5613_24590</name>
</gene>
<dbReference type="SUPFAM" id="SSF51905">
    <property type="entry name" value="FAD/NAD(P)-binding domain"/>
    <property type="match status" value="2"/>
</dbReference>
<evidence type="ECO:0000256" key="1">
    <source>
        <dbReference type="SAM" id="MobiDB-lite"/>
    </source>
</evidence>
<evidence type="ECO:0000259" key="2">
    <source>
        <dbReference type="Pfam" id="PF07992"/>
    </source>
</evidence>
<dbReference type="PRINTS" id="PR00411">
    <property type="entry name" value="PNDRDTASEI"/>
</dbReference>
<comment type="caution">
    <text evidence="3">The sequence shown here is derived from an EMBL/GenBank/DDBJ whole genome shotgun (WGS) entry which is preliminary data.</text>
</comment>
<dbReference type="Proteomes" id="UP000239290">
    <property type="component" value="Unassembled WGS sequence"/>
</dbReference>
<organism evidence="3 4">
    <name type="scientific">Rhodococcus opacus</name>
    <name type="common">Nocardia opaca</name>
    <dbReference type="NCBI Taxonomy" id="37919"/>
    <lineage>
        <taxon>Bacteria</taxon>
        <taxon>Bacillati</taxon>
        <taxon>Actinomycetota</taxon>
        <taxon>Actinomycetes</taxon>
        <taxon>Mycobacteriales</taxon>
        <taxon>Nocardiaceae</taxon>
        <taxon>Rhodococcus</taxon>
    </lineage>
</organism>
<proteinExistence type="predicted"/>
<dbReference type="RefSeq" id="WP_105418319.1">
    <property type="nucleotide sequence ID" value="NZ_PUIO01000032.1"/>
</dbReference>
<dbReference type="InterPro" id="IPR036188">
    <property type="entry name" value="FAD/NAD-bd_sf"/>
</dbReference>
<feature type="compositionally biased region" description="Polar residues" evidence="1">
    <location>
        <begin position="1"/>
        <end position="19"/>
    </location>
</feature>